<dbReference type="GO" id="GO:0022857">
    <property type="term" value="F:transmembrane transporter activity"/>
    <property type="evidence" value="ECO:0007669"/>
    <property type="project" value="TreeGrafter"/>
</dbReference>
<dbReference type="Proteomes" id="UP000002499">
    <property type="component" value="Unassembled WGS sequence"/>
</dbReference>
<evidence type="ECO:0000313" key="8">
    <source>
        <dbReference type="EMBL" id="EFY86449.1"/>
    </source>
</evidence>
<protein>
    <submittedName>
        <fullName evidence="8">Uncharacterized protein</fullName>
    </submittedName>
</protein>
<dbReference type="EMBL" id="GL698547">
    <property type="protein sequence ID" value="EFY86449.1"/>
    <property type="molecule type" value="Genomic_DNA"/>
</dbReference>
<feature type="transmembrane region" description="Helical" evidence="7">
    <location>
        <begin position="106"/>
        <end position="134"/>
    </location>
</feature>
<sequence>MKGRKMALLCLPQAVTHYQIGHLQSRKEVDVTELKRNHADADVAAIEEHAPEENKRILHRIYSTLLPIVAISYMFQFLGTSVIGLTAILGLRDTSEAKISGANSTYYFGFIVAAYPLMIAIAVCSALWGAVLMLTATTTNAADLLALGFFLGVCESPIGSTIAGITGDLASHGTGHMDSIAHWKDSLRVKGTMAGIKSSQFKRKQCHEVALDVKTWFIVIIQLCGNIPSRGVHSVRTLPNIHLRIKLMTDKKCILGSSSSTVGFDTFPTIRLQTASYVYQVAGVTDVIGPDPQLMLPSTRSYLQSHLRLSTAQGNSPCHYRSDLSPDPDNSHETNASKCSHFRLQPNQCSDDAARASTKFACDDNEADRVRRTK</sequence>
<dbReference type="PANTHER" id="PTHR43791:SF103">
    <property type="entry name" value="MAJOR FACILITATOR SUPERFAMILY (MFS) PROFILE DOMAIN-CONTAINING PROTEIN-RELATED"/>
    <property type="match status" value="1"/>
</dbReference>
<keyword evidence="3 7" id="KW-0812">Transmembrane</keyword>
<organism evidence="9">
    <name type="scientific">Metarhizium acridum (strain CQMa 102)</name>
    <dbReference type="NCBI Taxonomy" id="655827"/>
    <lineage>
        <taxon>Eukaryota</taxon>
        <taxon>Fungi</taxon>
        <taxon>Dikarya</taxon>
        <taxon>Ascomycota</taxon>
        <taxon>Pezizomycotina</taxon>
        <taxon>Sordariomycetes</taxon>
        <taxon>Hypocreomycetidae</taxon>
        <taxon>Hypocreales</taxon>
        <taxon>Clavicipitaceae</taxon>
        <taxon>Metarhizium</taxon>
    </lineage>
</organism>
<evidence type="ECO:0000313" key="9">
    <source>
        <dbReference type="Proteomes" id="UP000002499"/>
    </source>
</evidence>
<keyword evidence="4 7" id="KW-1133">Transmembrane helix</keyword>
<dbReference type="PANTHER" id="PTHR43791">
    <property type="entry name" value="PERMEASE-RELATED"/>
    <property type="match status" value="1"/>
</dbReference>
<reference evidence="8 9" key="1">
    <citation type="journal article" date="2011" name="PLoS Genet.">
        <title>Genome sequencing and comparative transcriptomics of the model entomopathogenic fungi Metarhizium anisopliae and M. acridum.</title>
        <authorList>
            <person name="Gao Q."/>
            <person name="Jin K."/>
            <person name="Ying S.H."/>
            <person name="Zhang Y."/>
            <person name="Xiao G."/>
            <person name="Shang Y."/>
            <person name="Duan Z."/>
            <person name="Hu X."/>
            <person name="Xie X.Q."/>
            <person name="Zhou G."/>
            <person name="Peng G."/>
            <person name="Luo Z."/>
            <person name="Huang W."/>
            <person name="Wang B."/>
            <person name="Fang W."/>
            <person name="Wang S."/>
            <person name="Zhong Y."/>
            <person name="Ma L.J."/>
            <person name="St Leger R.J."/>
            <person name="Zhao G.P."/>
            <person name="Pei Y."/>
            <person name="Feng M.G."/>
            <person name="Xia Y."/>
            <person name="Wang C."/>
        </authorList>
    </citation>
    <scope>NUCLEOTIDE SEQUENCE [LARGE SCALE GENOMIC DNA]</scope>
    <source>
        <strain evidence="8 9">CQMa 102</strain>
    </source>
</reference>
<evidence type="ECO:0000256" key="2">
    <source>
        <dbReference type="ARBA" id="ARBA00022448"/>
    </source>
</evidence>
<evidence type="ECO:0000256" key="1">
    <source>
        <dbReference type="ARBA" id="ARBA00004141"/>
    </source>
</evidence>
<proteinExistence type="predicted"/>
<dbReference type="HOGENOM" id="CLU_739838_0_0_1"/>
<dbReference type="SUPFAM" id="SSF103473">
    <property type="entry name" value="MFS general substrate transporter"/>
    <property type="match status" value="1"/>
</dbReference>
<evidence type="ECO:0000256" key="3">
    <source>
        <dbReference type="ARBA" id="ARBA00022692"/>
    </source>
</evidence>
<evidence type="ECO:0000256" key="7">
    <source>
        <dbReference type="SAM" id="Phobius"/>
    </source>
</evidence>
<evidence type="ECO:0000256" key="6">
    <source>
        <dbReference type="SAM" id="MobiDB-lite"/>
    </source>
</evidence>
<feature type="region of interest" description="Disordered" evidence="6">
    <location>
        <begin position="314"/>
        <end position="339"/>
    </location>
</feature>
<keyword evidence="2" id="KW-0813">Transport</keyword>
<feature type="transmembrane region" description="Helical" evidence="7">
    <location>
        <begin position="65"/>
        <end position="91"/>
    </location>
</feature>
<dbReference type="eggNOG" id="KOG2533">
    <property type="taxonomic scope" value="Eukaryota"/>
</dbReference>
<name>E9ECC9_METAQ</name>
<evidence type="ECO:0000256" key="5">
    <source>
        <dbReference type="ARBA" id="ARBA00023136"/>
    </source>
</evidence>
<keyword evidence="5 7" id="KW-0472">Membrane</keyword>
<dbReference type="AlphaFoldDB" id="E9ECC9"/>
<feature type="compositionally biased region" description="Basic and acidic residues" evidence="6">
    <location>
        <begin position="320"/>
        <end position="332"/>
    </location>
</feature>
<gene>
    <name evidence="8" type="ORF">MAC_07527</name>
</gene>
<comment type="subcellular location">
    <subcellularLocation>
        <location evidence="1">Membrane</location>
        <topology evidence="1">Multi-pass membrane protein</topology>
    </subcellularLocation>
</comment>
<keyword evidence="9" id="KW-1185">Reference proteome</keyword>
<accession>E9ECC9</accession>
<evidence type="ECO:0000256" key="4">
    <source>
        <dbReference type="ARBA" id="ARBA00022989"/>
    </source>
</evidence>
<dbReference type="InParanoid" id="E9ECC9"/>
<dbReference type="GO" id="GO:0016020">
    <property type="term" value="C:membrane"/>
    <property type="evidence" value="ECO:0007669"/>
    <property type="project" value="UniProtKB-SubCell"/>
</dbReference>
<dbReference type="InterPro" id="IPR036259">
    <property type="entry name" value="MFS_trans_sf"/>
</dbReference>